<comment type="caution">
    <text evidence="1">The sequence shown here is derived from an EMBL/GenBank/DDBJ whole genome shotgun (WGS) entry which is preliminary data.</text>
</comment>
<reference evidence="1 2" key="1">
    <citation type="submission" date="2018-11" db="EMBL/GenBank/DDBJ databases">
        <title>Chryseotalea sanarue gen. nov., sp., nov., a member of the family Cytophagaceae, isolated from a brackish lake in Hamamatsu Japan.</title>
        <authorList>
            <person name="Maejima Y."/>
            <person name="Iino T."/>
            <person name="Muraguchi Y."/>
            <person name="Fukuda K."/>
            <person name="Ohkuma M."/>
            <person name="Moriuchi R."/>
            <person name="Dohra H."/>
            <person name="Kimbara K."/>
            <person name="Shintani M."/>
        </authorList>
    </citation>
    <scope>NUCLEOTIDE SEQUENCE [LARGE SCALE GENOMIC DNA]</scope>
    <source>
        <strain evidence="1 2">Ys</strain>
    </source>
</reference>
<dbReference type="AlphaFoldDB" id="A0A401UFK1"/>
<organism evidence="1 2">
    <name type="scientific">Chryseotalea sanaruensis</name>
    <dbReference type="NCBI Taxonomy" id="2482724"/>
    <lineage>
        <taxon>Bacteria</taxon>
        <taxon>Pseudomonadati</taxon>
        <taxon>Bacteroidota</taxon>
        <taxon>Cytophagia</taxon>
        <taxon>Cytophagales</taxon>
        <taxon>Chryseotaleaceae</taxon>
        <taxon>Chryseotalea</taxon>
    </lineage>
</organism>
<evidence type="ECO:0000313" key="2">
    <source>
        <dbReference type="Proteomes" id="UP000288227"/>
    </source>
</evidence>
<name>A0A401UFK1_9BACT</name>
<dbReference type="Proteomes" id="UP000288227">
    <property type="component" value="Unassembled WGS sequence"/>
</dbReference>
<dbReference type="RefSeq" id="WP_127124354.1">
    <property type="nucleotide sequence ID" value="NZ_BHXQ01000012.1"/>
</dbReference>
<sequence length="228" mass="26924">MNYLSEFLSTNSSKKEDESTWTVYEYLTNRSITRKRRERQLRQFRFQFEPEPSNTTDPYSSIFSDVQIDLSLLNSSENKLNFNREDYLRTKITPEFLNLLKDEDFEFGYKTRSEMLIVEQLNTNALATRNWLNEIFLKHFHDESIVIGILRIIGRFDQEIIFPQGQTIALAALSHESDEIKELGIRAFEKWGTMESLNILKKVKSDSKWLQDYIDQVTSDLEAEVCHI</sequence>
<protein>
    <submittedName>
        <fullName evidence="1">Uncharacterized protein</fullName>
    </submittedName>
</protein>
<accession>A0A401UFK1</accession>
<keyword evidence="2" id="KW-1185">Reference proteome</keyword>
<gene>
    <name evidence="1" type="ORF">SanaruYs_39440</name>
</gene>
<evidence type="ECO:0000313" key="1">
    <source>
        <dbReference type="EMBL" id="GCC53699.1"/>
    </source>
</evidence>
<proteinExistence type="predicted"/>
<dbReference type="OrthoDB" id="1494887at2"/>
<dbReference type="EMBL" id="BHXQ01000012">
    <property type="protein sequence ID" value="GCC53699.1"/>
    <property type="molecule type" value="Genomic_DNA"/>
</dbReference>